<name>A0A243S174_9ACTN</name>
<keyword evidence="2" id="KW-1185">Reference proteome</keyword>
<accession>A0A243S174</accession>
<reference evidence="1 2" key="1">
    <citation type="submission" date="2017-05" db="EMBL/GenBank/DDBJ databases">
        <title>Biotechnological potential of actinobacteria isolated from South African environments.</title>
        <authorList>
            <person name="Le Roes-Hill M."/>
            <person name="Prins A."/>
            <person name="Durrell K.A."/>
        </authorList>
    </citation>
    <scope>NUCLEOTIDE SEQUENCE [LARGE SCALE GENOMIC DNA]</scope>
    <source>
        <strain evidence="1 2">HMC13</strain>
    </source>
</reference>
<evidence type="ECO:0000313" key="2">
    <source>
        <dbReference type="Proteomes" id="UP000195105"/>
    </source>
</evidence>
<proteinExistence type="predicted"/>
<gene>
    <name evidence="1" type="ORF">CA983_20915</name>
</gene>
<protein>
    <submittedName>
        <fullName evidence="1">Uncharacterized protein</fullName>
    </submittedName>
</protein>
<sequence>MRDFRVGEKMAACAASFAAVAAVMVQDKQIAENKSRLTGIKEQRGKEIAAARKQMTASAR</sequence>
<comment type="caution">
    <text evidence="1">The sequence shown here is derived from an EMBL/GenBank/DDBJ whole genome shotgun (WGS) entry which is preliminary data.</text>
</comment>
<dbReference type="EMBL" id="NGFN01000127">
    <property type="protein sequence ID" value="OUD01301.1"/>
    <property type="molecule type" value="Genomic_DNA"/>
</dbReference>
<evidence type="ECO:0000313" key="1">
    <source>
        <dbReference type="EMBL" id="OUD01301.1"/>
    </source>
</evidence>
<organism evidence="1 2">
    <name type="scientific">Streptomyces swartbergensis</name>
    <dbReference type="NCBI Taxonomy" id="487165"/>
    <lineage>
        <taxon>Bacteria</taxon>
        <taxon>Bacillati</taxon>
        <taxon>Actinomycetota</taxon>
        <taxon>Actinomycetes</taxon>
        <taxon>Kitasatosporales</taxon>
        <taxon>Streptomycetaceae</taxon>
        <taxon>Streptomyces</taxon>
    </lineage>
</organism>
<dbReference type="RefSeq" id="WP_086602442.1">
    <property type="nucleotide sequence ID" value="NZ_NGFN01000127.1"/>
</dbReference>
<dbReference type="Proteomes" id="UP000195105">
    <property type="component" value="Unassembled WGS sequence"/>
</dbReference>
<dbReference type="AlphaFoldDB" id="A0A243S174"/>